<evidence type="ECO:0000256" key="8">
    <source>
        <dbReference type="SAM" id="Phobius"/>
    </source>
</evidence>
<name>A0A9X2FBL2_9BACT</name>
<accession>A0A9X2FBL2</accession>
<dbReference type="NCBIfam" id="TIGR01065">
    <property type="entry name" value="hlyIII"/>
    <property type="match status" value="1"/>
</dbReference>
<dbReference type="GO" id="GO:0005886">
    <property type="term" value="C:plasma membrane"/>
    <property type="evidence" value="ECO:0007669"/>
    <property type="project" value="UniProtKB-SubCell"/>
</dbReference>
<dbReference type="GO" id="GO:0046872">
    <property type="term" value="F:metal ion binding"/>
    <property type="evidence" value="ECO:0007669"/>
    <property type="project" value="UniProtKB-KW"/>
</dbReference>
<organism evidence="9 10">
    <name type="scientific">Aeoliella straminimaris</name>
    <dbReference type="NCBI Taxonomy" id="2954799"/>
    <lineage>
        <taxon>Bacteria</taxon>
        <taxon>Pseudomonadati</taxon>
        <taxon>Planctomycetota</taxon>
        <taxon>Planctomycetia</taxon>
        <taxon>Pirellulales</taxon>
        <taxon>Lacipirellulaceae</taxon>
        <taxon>Aeoliella</taxon>
    </lineage>
</organism>
<keyword evidence="10" id="KW-1185">Reference proteome</keyword>
<comment type="similarity">
    <text evidence="2">Belongs to the UPF0073 (Hly-III) family.</text>
</comment>
<comment type="subcellular location">
    <subcellularLocation>
        <location evidence="1">Cell membrane</location>
        <topology evidence="1">Multi-pass membrane protein</topology>
    </subcellularLocation>
</comment>
<feature type="transmembrane region" description="Helical" evidence="8">
    <location>
        <begin position="89"/>
        <end position="107"/>
    </location>
</feature>
<feature type="binding site" evidence="7">
    <location>
        <position position="201"/>
    </location>
    <ligand>
        <name>Zn(2+)</name>
        <dbReference type="ChEBI" id="CHEBI:29105"/>
    </ligand>
</feature>
<dbReference type="RefSeq" id="WP_252853283.1">
    <property type="nucleotide sequence ID" value="NZ_JAMXLR010000051.1"/>
</dbReference>
<evidence type="ECO:0000256" key="1">
    <source>
        <dbReference type="ARBA" id="ARBA00004651"/>
    </source>
</evidence>
<reference evidence="9" key="1">
    <citation type="submission" date="2022-06" db="EMBL/GenBank/DDBJ databases">
        <title>Aeoliella straminimaris, a novel planctomycete from sediments.</title>
        <authorList>
            <person name="Vitorino I.R."/>
            <person name="Lage O.M."/>
        </authorList>
    </citation>
    <scope>NUCLEOTIDE SEQUENCE</scope>
    <source>
        <strain evidence="9">ICT_H6.2</strain>
    </source>
</reference>
<feature type="transmembrane region" description="Helical" evidence="8">
    <location>
        <begin position="20"/>
        <end position="43"/>
    </location>
</feature>
<evidence type="ECO:0000256" key="2">
    <source>
        <dbReference type="ARBA" id="ARBA00008488"/>
    </source>
</evidence>
<dbReference type="PANTHER" id="PTHR20855:SF3">
    <property type="entry name" value="LD03007P"/>
    <property type="match status" value="1"/>
</dbReference>
<evidence type="ECO:0000313" key="9">
    <source>
        <dbReference type="EMBL" id="MCO6045173.1"/>
    </source>
</evidence>
<comment type="caution">
    <text evidence="9">The sequence shown here is derived from an EMBL/GenBank/DDBJ whole genome shotgun (WGS) entry which is preliminary data.</text>
</comment>
<dbReference type="GO" id="GO:0140911">
    <property type="term" value="F:pore-forming activity"/>
    <property type="evidence" value="ECO:0007669"/>
    <property type="project" value="InterPro"/>
</dbReference>
<feature type="binding site" evidence="7">
    <location>
        <position position="197"/>
    </location>
    <ligand>
        <name>Zn(2+)</name>
        <dbReference type="ChEBI" id="CHEBI:29105"/>
    </ligand>
</feature>
<dbReference type="PANTHER" id="PTHR20855">
    <property type="entry name" value="ADIPOR/PROGESTIN RECEPTOR-RELATED"/>
    <property type="match status" value="1"/>
</dbReference>
<dbReference type="InterPro" id="IPR004254">
    <property type="entry name" value="AdipoR/HlyIII-related"/>
</dbReference>
<keyword evidence="5 8" id="KW-1133">Transmembrane helix</keyword>
<keyword evidence="6 8" id="KW-0472">Membrane</keyword>
<dbReference type="EMBL" id="JAMXLR010000051">
    <property type="protein sequence ID" value="MCO6045173.1"/>
    <property type="molecule type" value="Genomic_DNA"/>
</dbReference>
<dbReference type="AlphaFoldDB" id="A0A9X2FBL2"/>
<evidence type="ECO:0000313" key="10">
    <source>
        <dbReference type="Proteomes" id="UP001155241"/>
    </source>
</evidence>
<keyword evidence="3" id="KW-1003">Cell membrane</keyword>
<dbReference type="InterPro" id="IPR005744">
    <property type="entry name" value="Hy-lIII"/>
</dbReference>
<proteinExistence type="inferred from homology"/>
<keyword evidence="7" id="KW-0862">Zinc</keyword>
<evidence type="ECO:0000256" key="6">
    <source>
        <dbReference type="ARBA" id="ARBA00023136"/>
    </source>
</evidence>
<feature type="transmembrane region" description="Helical" evidence="8">
    <location>
        <begin position="113"/>
        <end position="133"/>
    </location>
</feature>
<feature type="transmembrane region" description="Helical" evidence="8">
    <location>
        <begin position="145"/>
        <end position="163"/>
    </location>
</feature>
<evidence type="ECO:0000256" key="5">
    <source>
        <dbReference type="ARBA" id="ARBA00022989"/>
    </source>
</evidence>
<evidence type="ECO:0000256" key="4">
    <source>
        <dbReference type="ARBA" id="ARBA00022692"/>
    </source>
</evidence>
<evidence type="ECO:0000256" key="3">
    <source>
        <dbReference type="ARBA" id="ARBA00022475"/>
    </source>
</evidence>
<protein>
    <submittedName>
        <fullName evidence="9">Hemolysin III family protein</fullName>
    </submittedName>
</protein>
<gene>
    <name evidence="9" type="ORF">NG895_14775</name>
</gene>
<evidence type="ECO:0000256" key="7">
    <source>
        <dbReference type="PIRSR" id="PIRSR604254-1"/>
    </source>
</evidence>
<keyword evidence="4 8" id="KW-0812">Transmembrane</keyword>
<feature type="transmembrane region" description="Helical" evidence="8">
    <location>
        <begin position="49"/>
        <end position="68"/>
    </location>
</feature>
<feature type="binding site" evidence="7">
    <location>
        <position position="73"/>
    </location>
    <ligand>
        <name>Zn(2+)</name>
        <dbReference type="ChEBI" id="CHEBI:29105"/>
    </ligand>
</feature>
<feature type="transmembrane region" description="Helical" evidence="8">
    <location>
        <begin position="169"/>
        <end position="190"/>
    </location>
</feature>
<feature type="transmembrane region" description="Helical" evidence="8">
    <location>
        <begin position="202"/>
        <end position="220"/>
    </location>
</feature>
<dbReference type="Proteomes" id="UP001155241">
    <property type="component" value="Unassembled WGS sequence"/>
</dbReference>
<sequence>MTFLLKQTRHRDYTGFEELANTITHGLAALFAAVGMILLGMWAWQSGNIWHLVGTCVFGLTMVVLYAASTIYHAVPEAMQSAKCRWQRYDQSAIFLLIAGSYTPFILSNMRTPIGWTLLAFVWIVALVGIVGELTERTNSTKIRVGIYLLMGWSCLMAIGPILEVIPAAGMGLIALGGAAYSLGVVFFLWRQLRYHHAVWHLFVIAGTAFHYMAVVYYVLPAAVA</sequence>
<keyword evidence="7" id="KW-0479">Metal-binding</keyword>
<dbReference type="Pfam" id="PF03006">
    <property type="entry name" value="HlyIII"/>
    <property type="match status" value="1"/>
</dbReference>